<dbReference type="RefSeq" id="WP_250722678.1">
    <property type="nucleotide sequence ID" value="NZ_CP098400.1"/>
</dbReference>
<evidence type="ECO:0000313" key="1">
    <source>
        <dbReference type="EMBL" id="URW79070.1"/>
    </source>
</evidence>
<reference evidence="1" key="2">
    <citation type="submission" date="2022-06" db="EMBL/GenBank/DDBJ databases">
        <title>Xiashengella guii gen. nov. sp. nov., a bacterium isolated form anaerobic digestion tank.</title>
        <authorList>
            <person name="Huang H."/>
        </authorList>
    </citation>
    <scope>NUCLEOTIDE SEQUENCE</scope>
    <source>
        <strain evidence="1">Ai-910</strain>
    </source>
</reference>
<reference evidence="1" key="1">
    <citation type="submission" date="2022-05" db="EMBL/GenBank/DDBJ databases">
        <authorList>
            <person name="Sun X."/>
        </authorList>
    </citation>
    <scope>NUCLEOTIDE SEQUENCE</scope>
    <source>
        <strain evidence="1">Ai-910</strain>
    </source>
</reference>
<dbReference type="EMBL" id="CP098400">
    <property type="protein sequence ID" value="URW79070.1"/>
    <property type="molecule type" value="Genomic_DNA"/>
</dbReference>
<dbReference type="KEGG" id="alkq:M9189_09420"/>
<gene>
    <name evidence="1" type="ORF">M9189_09420</name>
</gene>
<sequence length="189" mass="22213">METGEIKWKSSECKDYFSLEYFLAIKTQIMSYLKCILLLLAFNPLNSVACDCDWGGDFFNVGLKEDLIIKGKVLEFSTLNFGFNVQMTVEIIENFKGIENRKTITVWGDRGYDCRPYLSLFKQGTEYFMALHKLNENEYEIFNCGEYYLSIHNGFVESEIAIQKEYPHTERIKVKRFKNILKRKLNNAR</sequence>
<proteinExistence type="predicted"/>
<evidence type="ECO:0000313" key="2">
    <source>
        <dbReference type="Proteomes" id="UP001056426"/>
    </source>
</evidence>
<name>A0A9J6ZNH1_9BACT</name>
<dbReference type="Proteomes" id="UP001056426">
    <property type="component" value="Chromosome"/>
</dbReference>
<dbReference type="AlphaFoldDB" id="A0A9J6ZNH1"/>
<keyword evidence="2" id="KW-1185">Reference proteome</keyword>
<accession>A0A9J6ZNH1</accession>
<organism evidence="1 2">
    <name type="scientific">Xiashengella succiniciproducens</name>
    <dbReference type="NCBI Taxonomy" id="2949635"/>
    <lineage>
        <taxon>Bacteria</taxon>
        <taxon>Pseudomonadati</taxon>
        <taxon>Bacteroidota</taxon>
        <taxon>Bacteroidia</taxon>
        <taxon>Marinilabiliales</taxon>
        <taxon>Marinilabiliaceae</taxon>
        <taxon>Xiashengella</taxon>
    </lineage>
</organism>
<protein>
    <submittedName>
        <fullName evidence="1">Uncharacterized protein</fullName>
    </submittedName>
</protein>